<dbReference type="InterPro" id="IPR011761">
    <property type="entry name" value="ATP-grasp"/>
</dbReference>
<organism evidence="3 4">
    <name type="scientific">Chitinophaga caseinilytica</name>
    <dbReference type="NCBI Taxonomy" id="2267521"/>
    <lineage>
        <taxon>Bacteria</taxon>
        <taxon>Pseudomonadati</taxon>
        <taxon>Bacteroidota</taxon>
        <taxon>Chitinophagia</taxon>
        <taxon>Chitinophagales</taxon>
        <taxon>Chitinophagaceae</taxon>
        <taxon>Chitinophaga</taxon>
    </lineage>
</organism>
<evidence type="ECO:0000256" key="1">
    <source>
        <dbReference type="PROSITE-ProRule" id="PRU00409"/>
    </source>
</evidence>
<sequence>MGKILIITHSADNEAVTSVMGHLEAAGATPVRFNVDRYPLVTRLTSEYNGHGRRLWLDDGQRTQQLEDLDAVWYRRSYHIADGLDQVLEKPFLSPAAGEIRRTLFGMLESLPCFQLERYSVYRRLDSKEEQLRLATECGLLTPATCITNSPERLEQFMKEVNGPIVAKMQSAFAIQQDGQEQVVFTSEIRANHLEQLPQLRFCPMTFQEKLPKALELRVNMVGKEIFAFSIDSAQQPGAETDWRKEGATLAVQWRPYALPASVAEGLSRLMERYGLNYGAIDLILTPEGKYYFLELNAAGEFFWLDKLCDGAISRQLAAVLAGTAERRKPLIP</sequence>
<gene>
    <name evidence="3" type="ORF">WJU22_14430</name>
</gene>
<evidence type="ECO:0000259" key="2">
    <source>
        <dbReference type="PROSITE" id="PS50975"/>
    </source>
</evidence>
<dbReference type="RefSeq" id="WP_341838888.1">
    <property type="nucleotide sequence ID" value="NZ_CP149792.1"/>
</dbReference>
<dbReference type="PROSITE" id="PS50975">
    <property type="entry name" value="ATP_GRASP"/>
    <property type="match status" value="1"/>
</dbReference>
<evidence type="ECO:0000313" key="4">
    <source>
        <dbReference type="Proteomes" id="UP001449657"/>
    </source>
</evidence>
<dbReference type="PANTHER" id="PTHR21621:SF0">
    <property type="entry name" value="BETA-CITRYLGLUTAMATE SYNTHASE B-RELATED"/>
    <property type="match status" value="1"/>
</dbReference>
<dbReference type="PANTHER" id="PTHR21621">
    <property type="entry name" value="RIBOSOMAL PROTEIN S6 MODIFICATION PROTEIN"/>
    <property type="match status" value="1"/>
</dbReference>
<feature type="domain" description="ATP-grasp" evidence="2">
    <location>
        <begin position="132"/>
        <end position="326"/>
    </location>
</feature>
<keyword evidence="1" id="KW-0547">Nucleotide-binding</keyword>
<dbReference type="Gene3D" id="3.30.470.20">
    <property type="entry name" value="ATP-grasp fold, B domain"/>
    <property type="match status" value="1"/>
</dbReference>
<name>A0ABZ2YW46_9BACT</name>
<protein>
    <submittedName>
        <fullName evidence="3">MvdC/MvdD family ATP grasp protein</fullName>
    </submittedName>
</protein>
<proteinExistence type="predicted"/>
<dbReference type="InterPro" id="IPR048936">
    <property type="entry name" value="MvdD-like_ATPgrasp"/>
</dbReference>
<reference evidence="3 4" key="1">
    <citation type="submission" date="2024-03" db="EMBL/GenBank/DDBJ databases">
        <title>Chitinophaga caseinilytica sp. nov., a casein hydrolysing bacterium isolated from forest soil.</title>
        <authorList>
            <person name="Lee D.S."/>
            <person name="Han D.M."/>
            <person name="Baek J.H."/>
            <person name="Choi D.G."/>
            <person name="Jeon J.H."/>
            <person name="Jeon C.O."/>
        </authorList>
    </citation>
    <scope>NUCLEOTIDE SEQUENCE [LARGE SCALE GENOMIC DNA]</scope>
    <source>
        <strain evidence="3 4">KACC 19118</strain>
    </source>
</reference>
<dbReference type="Proteomes" id="UP001449657">
    <property type="component" value="Chromosome"/>
</dbReference>
<dbReference type="EMBL" id="CP150096">
    <property type="protein sequence ID" value="WZN44094.1"/>
    <property type="molecule type" value="Genomic_DNA"/>
</dbReference>
<accession>A0ABZ2YW46</accession>
<keyword evidence="1" id="KW-0067">ATP-binding</keyword>
<keyword evidence="4" id="KW-1185">Reference proteome</keyword>
<dbReference type="Pfam" id="PF21068">
    <property type="entry name" value="ATPgraspMvdD"/>
    <property type="match status" value="1"/>
</dbReference>
<dbReference type="SUPFAM" id="SSF56059">
    <property type="entry name" value="Glutathione synthetase ATP-binding domain-like"/>
    <property type="match status" value="1"/>
</dbReference>
<evidence type="ECO:0000313" key="3">
    <source>
        <dbReference type="EMBL" id="WZN44094.1"/>
    </source>
</evidence>